<comment type="similarity">
    <text evidence="1">Belongs to the peptidase A24 family.</text>
</comment>
<dbReference type="InterPro" id="IPR000045">
    <property type="entry name" value="Prepilin_IV_endopep_pep"/>
</dbReference>
<dbReference type="PANTHER" id="PTHR30487">
    <property type="entry name" value="TYPE 4 PREPILIN-LIKE PROTEINS LEADER PEPTIDE-PROCESSING ENZYME"/>
    <property type="match status" value="1"/>
</dbReference>
<evidence type="ECO:0000256" key="1">
    <source>
        <dbReference type="ARBA" id="ARBA00005801"/>
    </source>
</evidence>
<feature type="transmembrane region" description="Helical" evidence="2">
    <location>
        <begin position="55"/>
        <end position="76"/>
    </location>
</feature>
<evidence type="ECO:0000313" key="5">
    <source>
        <dbReference type="Proteomes" id="UP000651010"/>
    </source>
</evidence>
<keyword evidence="5" id="KW-1185">Reference proteome</keyword>
<feature type="domain" description="Prepilin type IV endopeptidase peptidase" evidence="3">
    <location>
        <begin position="8"/>
        <end position="112"/>
    </location>
</feature>
<name>A0ABR9G9T6_9GAMM</name>
<dbReference type="Proteomes" id="UP000651010">
    <property type="component" value="Unassembled WGS sequence"/>
</dbReference>
<feature type="transmembrane region" description="Helical" evidence="2">
    <location>
        <begin position="149"/>
        <end position="167"/>
    </location>
</feature>
<proteinExistence type="inferred from homology"/>
<keyword evidence="2" id="KW-0472">Membrane</keyword>
<reference evidence="4 5" key="1">
    <citation type="submission" date="2020-09" db="EMBL/GenBank/DDBJ databases">
        <title>Dyella sp. 7MK23 isolated from forest soil.</title>
        <authorList>
            <person name="Fu J."/>
        </authorList>
    </citation>
    <scope>NUCLEOTIDE SEQUENCE [LARGE SCALE GENOMIC DNA]</scope>
    <source>
        <strain evidence="4 5">7MK23</strain>
    </source>
</reference>
<accession>A0ABR9G9T6</accession>
<dbReference type="InterPro" id="IPR050882">
    <property type="entry name" value="Prepilin_peptidase/N-MTase"/>
</dbReference>
<keyword evidence="2" id="KW-1133">Transmembrane helix</keyword>
<feature type="transmembrane region" description="Helical" evidence="2">
    <location>
        <begin position="29"/>
        <end position="48"/>
    </location>
</feature>
<dbReference type="Pfam" id="PF01478">
    <property type="entry name" value="Peptidase_A24"/>
    <property type="match status" value="1"/>
</dbReference>
<gene>
    <name evidence="4" type="ORF">IGX34_10470</name>
</gene>
<evidence type="ECO:0000313" key="4">
    <source>
        <dbReference type="EMBL" id="MBE1160814.1"/>
    </source>
</evidence>
<evidence type="ECO:0000256" key="2">
    <source>
        <dbReference type="SAM" id="Phobius"/>
    </source>
</evidence>
<organism evidence="4 5">
    <name type="scientific">Dyella acidiphila</name>
    <dbReference type="NCBI Taxonomy" id="2775866"/>
    <lineage>
        <taxon>Bacteria</taxon>
        <taxon>Pseudomonadati</taxon>
        <taxon>Pseudomonadota</taxon>
        <taxon>Gammaproteobacteria</taxon>
        <taxon>Lysobacterales</taxon>
        <taxon>Rhodanobacteraceae</taxon>
        <taxon>Dyella</taxon>
    </lineage>
</organism>
<protein>
    <submittedName>
        <fullName evidence="4">Prepilin peptidase</fullName>
    </submittedName>
</protein>
<dbReference type="PANTHER" id="PTHR30487:SF0">
    <property type="entry name" value="PREPILIN LEADER PEPTIDASE_N-METHYLTRANSFERASE-RELATED"/>
    <property type="match status" value="1"/>
</dbReference>
<feature type="transmembrane region" description="Helical" evidence="2">
    <location>
        <begin position="96"/>
        <end position="117"/>
    </location>
</feature>
<keyword evidence="2" id="KW-0812">Transmembrane</keyword>
<dbReference type="EMBL" id="JACZZA010000005">
    <property type="protein sequence ID" value="MBE1160814.1"/>
    <property type="molecule type" value="Genomic_DNA"/>
</dbReference>
<dbReference type="Gene3D" id="1.20.120.1220">
    <property type="match status" value="1"/>
</dbReference>
<comment type="caution">
    <text evidence="4">The sequence shown here is derived from an EMBL/GenBank/DDBJ whole genome shotgun (WGS) entry which is preliminary data.</text>
</comment>
<evidence type="ECO:0000259" key="3">
    <source>
        <dbReference type="Pfam" id="PF01478"/>
    </source>
</evidence>
<sequence length="169" mass="17796">MPALLPALVAPLCVLIAISDITTRRVPNAWLLIALAAGALLFGTTWALGRTGPPWSALAGLVIGLLVLLPLYAIHWMGAGDVKLFATFGFLLGAKALLPIWIVASLLAGVHVIYVSLANYRLRHAAQGVLDADMIEAQAAERSRRGSPYAAFLSVGALIALFGPPWVHG</sequence>
<dbReference type="RefSeq" id="WP_192555664.1">
    <property type="nucleotide sequence ID" value="NZ_JACZZA010000005.1"/>
</dbReference>